<comment type="caution">
    <text evidence="1">The sequence shown here is derived from an EMBL/GenBank/DDBJ whole genome shotgun (WGS) entry which is preliminary data.</text>
</comment>
<dbReference type="Proteomes" id="UP001212152">
    <property type="component" value="Unassembled WGS sequence"/>
</dbReference>
<gene>
    <name evidence="1" type="ORF">HDU87_002789</name>
</gene>
<evidence type="ECO:0000313" key="1">
    <source>
        <dbReference type="EMBL" id="KAJ3179583.1"/>
    </source>
</evidence>
<evidence type="ECO:0000313" key="2">
    <source>
        <dbReference type="Proteomes" id="UP001212152"/>
    </source>
</evidence>
<protein>
    <submittedName>
        <fullName evidence="1">Uncharacterized protein</fullName>
    </submittedName>
</protein>
<keyword evidence="2" id="KW-1185">Reference proteome</keyword>
<proteinExistence type="predicted"/>
<sequence length="76" mass="8575">MPELELAGVACGNILRKVQKDLKRVKHQRHLVVACVHVDNACTLQAIHPEFKDRALKNIDYTEVTPLLQMNAANML</sequence>
<dbReference type="AlphaFoldDB" id="A0AAD5XNL6"/>
<dbReference type="EMBL" id="JADGJQ010000020">
    <property type="protein sequence ID" value="KAJ3179583.1"/>
    <property type="molecule type" value="Genomic_DNA"/>
</dbReference>
<organism evidence="1 2">
    <name type="scientific">Geranomyces variabilis</name>
    <dbReference type="NCBI Taxonomy" id="109894"/>
    <lineage>
        <taxon>Eukaryota</taxon>
        <taxon>Fungi</taxon>
        <taxon>Fungi incertae sedis</taxon>
        <taxon>Chytridiomycota</taxon>
        <taxon>Chytridiomycota incertae sedis</taxon>
        <taxon>Chytridiomycetes</taxon>
        <taxon>Spizellomycetales</taxon>
        <taxon>Powellomycetaceae</taxon>
        <taxon>Geranomyces</taxon>
    </lineage>
</organism>
<accession>A0AAD5XNL6</accession>
<name>A0AAD5XNL6_9FUNG</name>
<reference evidence="1" key="1">
    <citation type="submission" date="2020-05" db="EMBL/GenBank/DDBJ databases">
        <title>Phylogenomic resolution of chytrid fungi.</title>
        <authorList>
            <person name="Stajich J.E."/>
            <person name="Amses K."/>
            <person name="Simmons R."/>
            <person name="Seto K."/>
            <person name="Myers J."/>
            <person name="Bonds A."/>
            <person name="Quandt C.A."/>
            <person name="Barry K."/>
            <person name="Liu P."/>
            <person name="Grigoriev I."/>
            <person name="Longcore J.E."/>
            <person name="James T.Y."/>
        </authorList>
    </citation>
    <scope>NUCLEOTIDE SEQUENCE</scope>
    <source>
        <strain evidence="1">JEL0379</strain>
    </source>
</reference>